<dbReference type="GO" id="GO:0016491">
    <property type="term" value="F:oxidoreductase activity"/>
    <property type="evidence" value="ECO:0007669"/>
    <property type="project" value="UniProtKB-KW"/>
</dbReference>
<organism evidence="7 8">
    <name type="scientific">Halorubellus litoreus</name>
    <dbReference type="NCBI Taxonomy" id="755308"/>
    <lineage>
        <taxon>Archaea</taxon>
        <taxon>Methanobacteriati</taxon>
        <taxon>Methanobacteriota</taxon>
        <taxon>Stenosarchaea group</taxon>
        <taxon>Halobacteria</taxon>
        <taxon>Halobacteriales</taxon>
        <taxon>Halorubellaceae</taxon>
        <taxon>Halorubellus</taxon>
    </lineage>
</organism>
<keyword evidence="3 5" id="KW-0560">Oxidoreductase</keyword>
<dbReference type="PANTHER" id="PTHR11699">
    <property type="entry name" value="ALDEHYDE DEHYDROGENASE-RELATED"/>
    <property type="match status" value="1"/>
</dbReference>
<evidence type="ECO:0000256" key="2">
    <source>
        <dbReference type="ARBA" id="ARBA00011881"/>
    </source>
</evidence>
<dbReference type="RefSeq" id="WP_336351217.1">
    <property type="nucleotide sequence ID" value="NZ_JAZAQL010000003.1"/>
</dbReference>
<dbReference type="InterPro" id="IPR016162">
    <property type="entry name" value="Ald_DH_N"/>
</dbReference>
<dbReference type="InterPro" id="IPR016163">
    <property type="entry name" value="Ald_DH_C"/>
</dbReference>
<dbReference type="Gene3D" id="3.40.605.10">
    <property type="entry name" value="Aldehyde Dehydrogenase, Chain A, domain 1"/>
    <property type="match status" value="1"/>
</dbReference>
<comment type="similarity">
    <text evidence="1 5">Belongs to the aldehyde dehydrogenase family.</text>
</comment>
<sequence>MQTDERGALADQYGVLIDGTERASSSGETIDVFDPATGDQLTTVAAATEGDVNEAVDVAGDGFEEWRGYTPAKRCRILNDVARAIRDDHERFARIETLENGKPISEARGQVTRAARHFEYYGGLADKVEGESIPLDDDHVDYTIREPLGVTGHIVPWNVPIYLFARSVAPALAAGNAAVIKPAEETPIGAIELTKLLHENGVPEAAVNVVPGDGAEAGAALSGNPDIGTITFTGSTVTGREVGKAAIENLTEPHLELGGKSPLVVYEDGDLDVAVEETVKGIFATNTGQVCSASSRVVVHEDASDEYVEKLVSAVEDLSIGPGLDDHDVGPLASASHMEKVAEYLDVGREEVGDPVTGGRVLDRDGYYVEPTVFADVPQDARILQEEVFGPVLTVSTFADEAEAIQRANDVDYGLVAGVITTDMGRAHRFARDVDAGQIYVNEWFAGGNETPFGGFKDSGVGRENGTQAIHNYTQIKNVCLDISN</sequence>
<proteinExistence type="inferred from homology"/>
<dbReference type="Gene3D" id="3.40.309.10">
    <property type="entry name" value="Aldehyde Dehydrogenase, Chain A, domain 2"/>
    <property type="match status" value="1"/>
</dbReference>
<keyword evidence="8" id="KW-1185">Reference proteome</keyword>
<gene>
    <name evidence="7" type="ORF">ACFQGB_15475</name>
</gene>
<feature type="active site" evidence="4">
    <location>
        <position position="256"/>
    </location>
</feature>
<evidence type="ECO:0000313" key="7">
    <source>
        <dbReference type="EMBL" id="MFC6954263.1"/>
    </source>
</evidence>
<comment type="subunit">
    <text evidence="2">Homotetramer.</text>
</comment>
<reference evidence="7 8" key="1">
    <citation type="journal article" date="2019" name="Int. J. Syst. Evol. Microbiol.">
        <title>The Global Catalogue of Microorganisms (GCM) 10K type strain sequencing project: providing services to taxonomists for standard genome sequencing and annotation.</title>
        <authorList>
            <consortium name="The Broad Institute Genomics Platform"/>
            <consortium name="The Broad Institute Genome Sequencing Center for Infectious Disease"/>
            <person name="Wu L."/>
            <person name="Ma J."/>
        </authorList>
    </citation>
    <scope>NUCLEOTIDE SEQUENCE [LARGE SCALE GENOMIC DNA]</scope>
    <source>
        <strain evidence="7 8">GX26</strain>
    </source>
</reference>
<comment type="caution">
    <text evidence="7">The sequence shown here is derived from an EMBL/GenBank/DDBJ whole genome shotgun (WGS) entry which is preliminary data.</text>
</comment>
<evidence type="ECO:0000256" key="4">
    <source>
        <dbReference type="PROSITE-ProRule" id="PRU10007"/>
    </source>
</evidence>
<dbReference type="EMBL" id="JBHSXN010000003">
    <property type="protein sequence ID" value="MFC6954263.1"/>
    <property type="molecule type" value="Genomic_DNA"/>
</dbReference>
<dbReference type="InterPro" id="IPR016160">
    <property type="entry name" value="Ald_DH_CS_CYS"/>
</dbReference>
<protein>
    <submittedName>
        <fullName evidence="7">Aldehyde dehydrogenase family protein</fullName>
    </submittedName>
</protein>
<accession>A0ABD5VHD7</accession>
<dbReference type="InterPro" id="IPR015590">
    <property type="entry name" value="Aldehyde_DH_dom"/>
</dbReference>
<dbReference type="FunFam" id="3.40.605.10:FF:000026">
    <property type="entry name" value="Aldehyde dehydrogenase, putative"/>
    <property type="match status" value="1"/>
</dbReference>
<feature type="domain" description="Aldehyde dehydrogenase" evidence="6">
    <location>
        <begin position="24"/>
        <end position="479"/>
    </location>
</feature>
<evidence type="ECO:0000259" key="6">
    <source>
        <dbReference type="Pfam" id="PF00171"/>
    </source>
</evidence>
<dbReference type="PROSITE" id="PS00687">
    <property type="entry name" value="ALDEHYDE_DEHYDR_GLU"/>
    <property type="match status" value="1"/>
</dbReference>
<dbReference type="Proteomes" id="UP001596395">
    <property type="component" value="Unassembled WGS sequence"/>
</dbReference>
<dbReference type="FunFam" id="3.40.309.10:FF:000012">
    <property type="entry name" value="Betaine aldehyde dehydrogenase"/>
    <property type="match status" value="1"/>
</dbReference>
<evidence type="ECO:0000256" key="3">
    <source>
        <dbReference type="ARBA" id="ARBA00023002"/>
    </source>
</evidence>
<evidence type="ECO:0000256" key="1">
    <source>
        <dbReference type="ARBA" id="ARBA00009986"/>
    </source>
</evidence>
<dbReference type="Pfam" id="PF00171">
    <property type="entry name" value="Aldedh"/>
    <property type="match status" value="1"/>
</dbReference>
<evidence type="ECO:0000256" key="5">
    <source>
        <dbReference type="RuleBase" id="RU003345"/>
    </source>
</evidence>
<name>A0ABD5VHD7_9EURY</name>
<evidence type="ECO:0000313" key="8">
    <source>
        <dbReference type="Proteomes" id="UP001596395"/>
    </source>
</evidence>
<dbReference type="AlphaFoldDB" id="A0ABD5VHD7"/>
<dbReference type="PROSITE" id="PS00070">
    <property type="entry name" value="ALDEHYDE_DEHYDR_CYS"/>
    <property type="match status" value="1"/>
</dbReference>
<dbReference type="FunFam" id="3.40.605.10:FF:000007">
    <property type="entry name" value="NAD/NADP-dependent betaine aldehyde dehydrogenase"/>
    <property type="match status" value="1"/>
</dbReference>
<dbReference type="SUPFAM" id="SSF53720">
    <property type="entry name" value="ALDH-like"/>
    <property type="match status" value="1"/>
</dbReference>
<dbReference type="InterPro" id="IPR016161">
    <property type="entry name" value="Ald_DH/histidinol_DH"/>
</dbReference>
<dbReference type="InterPro" id="IPR029510">
    <property type="entry name" value="Ald_DH_CS_GLU"/>
</dbReference>